<dbReference type="Proteomes" id="UP000078576">
    <property type="component" value="Unassembled WGS sequence"/>
</dbReference>
<dbReference type="OrthoDB" id="5327951at2759"/>
<dbReference type="AlphaFoldDB" id="A0A194UY03"/>
<dbReference type="EMBL" id="KN714689">
    <property type="protein sequence ID" value="KUI56466.1"/>
    <property type="molecule type" value="Genomic_DNA"/>
</dbReference>
<proteinExistence type="predicted"/>
<accession>A0A194UY03</accession>
<gene>
    <name evidence="1" type="ORF">VP1G_03771</name>
</gene>
<protein>
    <submittedName>
        <fullName evidence="1">Uncharacterized protein</fullName>
    </submittedName>
</protein>
<reference evidence="2" key="1">
    <citation type="submission" date="2014-12" db="EMBL/GenBank/DDBJ databases">
        <title>Genome Sequence of Valsa Canker Pathogens Uncovers a Specific Adaption of Colonization on Woody Bark.</title>
        <authorList>
            <person name="Yin Z."/>
            <person name="Liu H."/>
            <person name="Gao X."/>
            <person name="Li Z."/>
            <person name="Song N."/>
            <person name="Ke X."/>
            <person name="Dai Q."/>
            <person name="Wu Y."/>
            <person name="Sun Y."/>
            <person name="Xu J.-R."/>
            <person name="Kang Z.K."/>
            <person name="Wang L."/>
            <person name="Huang L."/>
        </authorList>
    </citation>
    <scope>NUCLEOTIDE SEQUENCE [LARGE SCALE GENOMIC DNA]</scope>
    <source>
        <strain evidence="2">SXYL134</strain>
    </source>
</reference>
<organism evidence="1 2">
    <name type="scientific">Cytospora mali</name>
    <name type="common">Apple Valsa canker fungus</name>
    <name type="synonym">Valsa mali</name>
    <dbReference type="NCBI Taxonomy" id="578113"/>
    <lineage>
        <taxon>Eukaryota</taxon>
        <taxon>Fungi</taxon>
        <taxon>Dikarya</taxon>
        <taxon>Ascomycota</taxon>
        <taxon>Pezizomycotina</taxon>
        <taxon>Sordariomycetes</taxon>
        <taxon>Sordariomycetidae</taxon>
        <taxon>Diaporthales</taxon>
        <taxon>Cytosporaceae</taxon>
        <taxon>Cytospora</taxon>
    </lineage>
</organism>
<evidence type="ECO:0000313" key="1">
    <source>
        <dbReference type="EMBL" id="KUI56466.1"/>
    </source>
</evidence>
<name>A0A194UY03_CYTMA</name>
<sequence length="579" mass="66906">MSILRVLKQIFTRILLSSSTMSPLLGVYTSVDPSTYSPIHPNNPLPKVQEIASLITELFDLLIDMRYLSASSVSFPPHKHLPLDLTQPARYGVSKDVVDLWQSIPYLNHHSDTNWNFGSDAGEFLQGGEFLDDLRGSWNMKDTWFRTIVDPFYGVDDLNPDLDPEFRAEDADERGWDHKIGPHMRPWYATLSNVGNHGSVMVLNTKTWEMWLIDQLGGSTDPVFQETPGGHTLEDHQCTNSFDLRQYPSRPAVEFLKDMIGRFRSLEWIPGGLYGPEPEEWPDHRYESYKLLYEECGWPDRFNPLLFDKSLAEGGSKYDYGEQSQPEGKTEIQKAYEPLNRLYDVMAGERSLIESQIHIVDAKYRLAHEAEQLPDRERRALECRAEGWQEEIEPPAQRWSDDQARLRIELDFRMSDLEALRTRTGRYSGPGWAGVSDEELMDLYQDSKSSEEKRVSELESLIKDENQQTRLQRQYMEAKFAASAVPKDAWLSLEEKNKEWENDAWEARWSILGSGTSLVDVKRVLDEDMDLERLRKEIVYALEKREDTSWAGQRKWKNKGGIVAMPEIDDTDRGHTDEL</sequence>
<keyword evidence="2" id="KW-1185">Reference proteome</keyword>
<evidence type="ECO:0000313" key="2">
    <source>
        <dbReference type="Proteomes" id="UP000078576"/>
    </source>
</evidence>